<dbReference type="InterPro" id="IPR036282">
    <property type="entry name" value="Glutathione-S-Trfase_C_sf"/>
</dbReference>
<reference evidence="2" key="1">
    <citation type="submission" date="2021-01" db="EMBL/GenBank/DDBJ databases">
        <authorList>
            <person name="Corre E."/>
            <person name="Pelletier E."/>
            <person name="Niang G."/>
            <person name="Scheremetjew M."/>
            <person name="Finn R."/>
            <person name="Kale V."/>
            <person name="Holt S."/>
            <person name="Cochrane G."/>
            <person name="Meng A."/>
            <person name="Brown T."/>
            <person name="Cohen L."/>
        </authorList>
    </citation>
    <scope>NUCLEOTIDE SEQUENCE</scope>
    <source>
        <strain evidence="2">Fehren 1</strain>
    </source>
</reference>
<dbReference type="EMBL" id="HBIE01036079">
    <property type="protein sequence ID" value="CAE0316021.1"/>
    <property type="molecule type" value="Transcribed_RNA"/>
</dbReference>
<dbReference type="InterPro" id="IPR004046">
    <property type="entry name" value="GST_C"/>
</dbReference>
<dbReference type="PROSITE" id="PS50405">
    <property type="entry name" value="GST_CTER"/>
    <property type="match status" value="1"/>
</dbReference>
<evidence type="ECO:0000313" key="2">
    <source>
        <dbReference type="EMBL" id="CAE0316021.1"/>
    </source>
</evidence>
<dbReference type="CDD" id="cd00299">
    <property type="entry name" value="GST_C_family"/>
    <property type="match status" value="1"/>
</dbReference>
<sequence length="124" mass="14663">MDMIVETYAACMDTCAHILYETDFQGRPSAMEQLRDGLLSKFIAMCEVELQKNVYSQFIVGEHMSIADVVLASFIFNVLKNEEGPFERVFFRVLVKFPFFNQYVKRMRNVFSMQLKQRKRHNIF</sequence>
<protein>
    <recommendedName>
        <fullName evidence="1">GST C-terminal domain-containing protein</fullName>
    </recommendedName>
</protein>
<organism evidence="2">
    <name type="scientific">Favella ehrenbergii</name>
    <dbReference type="NCBI Taxonomy" id="182087"/>
    <lineage>
        <taxon>Eukaryota</taxon>
        <taxon>Sar</taxon>
        <taxon>Alveolata</taxon>
        <taxon>Ciliophora</taxon>
        <taxon>Intramacronucleata</taxon>
        <taxon>Spirotrichea</taxon>
        <taxon>Choreotrichia</taxon>
        <taxon>Tintinnida</taxon>
        <taxon>Xystonellidae</taxon>
        <taxon>Favella</taxon>
    </lineage>
</organism>
<dbReference type="AlphaFoldDB" id="A0A7S3I7N1"/>
<gene>
    <name evidence="2" type="ORF">FEHR0123_LOCUS10954</name>
</gene>
<dbReference type="InterPro" id="IPR010987">
    <property type="entry name" value="Glutathione-S-Trfase_C-like"/>
</dbReference>
<dbReference type="Gene3D" id="1.20.1050.10">
    <property type="match status" value="1"/>
</dbReference>
<proteinExistence type="predicted"/>
<dbReference type="SUPFAM" id="SSF47616">
    <property type="entry name" value="GST C-terminal domain-like"/>
    <property type="match status" value="1"/>
</dbReference>
<feature type="domain" description="GST C-terminal" evidence="1">
    <location>
        <begin position="1"/>
        <end position="124"/>
    </location>
</feature>
<name>A0A7S3I7N1_9SPIT</name>
<evidence type="ECO:0000259" key="1">
    <source>
        <dbReference type="PROSITE" id="PS50405"/>
    </source>
</evidence>
<accession>A0A7S3I7N1</accession>
<dbReference type="Pfam" id="PF14497">
    <property type="entry name" value="GST_C_3"/>
    <property type="match status" value="1"/>
</dbReference>